<reference evidence="13 14" key="1">
    <citation type="submission" date="2019-05" db="EMBL/GenBank/DDBJ databases">
        <title>Algicella ahnfeltiae gen. nov., sp. nov., a novel marine bacterium of the family Flavobacteriaceae isolated from a red alga.</title>
        <authorList>
            <person name="Nedashkovskaya O.I."/>
            <person name="Kukhlevskiy A.D."/>
            <person name="Kim S.-G."/>
            <person name="Zhukova N.V."/>
            <person name="Mikhailov V.V."/>
        </authorList>
    </citation>
    <scope>NUCLEOTIDE SEQUENCE [LARGE SCALE GENOMIC DNA]</scope>
    <source>
        <strain evidence="13 14">10Alg115</strain>
    </source>
</reference>
<evidence type="ECO:0000259" key="11">
    <source>
        <dbReference type="Pfam" id="PF00696"/>
    </source>
</evidence>
<evidence type="ECO:0000256" key="10">
    <source>
        <dbReference type="RuleBase" id="RU004249"/>
    </source>
</evidence>
<dbReference type="Gene3D" id="3.30.70.260">
    <property type="match status" value="2"/>
</dbReference>
<evidence type="ECO:0000256" key="7">
    <source>
        <dbReference type="ARBA" id="ARBA00047872"/>
    </source>
</evidence>
<keyword evidence="3 9" id="KW-0808">Transferase</keyword>
<dbReference type="EMBL" id="CP040749">
    <property type="protein sequence ID" value="QCX37237.1"/>
    <property type="molecule type" value="Genomic_DNA"/>
</dbReference>
<dbReference type="EC" id="2.7.2.4" evidence="9"/>
<comment type="pathway">
    <text evidence="10">Amino-acid biosynthesis; L-methionine biosynthesis via de novo pathway; L-homoserine from L-aspartate: step 1/3.</text>
</comment>
<dbReference type="PANTHER" id="PTHR21499:SF59">
    <property type="entry name" value="ASPARTOKINASE"/>
    <property type="match status" value="1"/>
</dbReference>
<name>A0A5B7TQN3_9FLAO</name>
<evidence type="ECO:0000256" key="1">
    <source>
        <dbReference type="ARBA" id="ARBA00004766"/>
    </source>
</evidence>
<evidence type="ECO:0000256" key="9">
    <source>
        <dbReference type="RuleBase" id="RU003448"/>
    </source>
</evidence>
<gene>
    <name evidence="13" type="ORF">FF125_01815</name>
</gene>
<dbReference type="InterPro" id="IPR001048">
    <property type="entry name" value="Asp/Glu/Uridylate_kinase"/>
</dbReference>
<protein>
    <recommendedName>
        <fullName evidence="9">Aspartokinase</fullName>
        <ecNumber evidence="9">2.7.2.4</ecNumber>
    </recommendedName>
</protein>
<evidence type="ECO:0000313" key="13">
    <source>
        <dbReference type="EMBL" id="QCX37237.1"/>
    </source>
</evidence>
<keyword evidence="4 8" id="KW-0547">Nucleotide-binding</keyword>
<dbReference type="UniPathway" id="UPA00050">
    <property type="reaction ID" value="UER00461"/>
</dbReference>
<keyword evidence="14" id="KW-1185">Reference proteome</keyword>
<dbReference type="InterPro" id="IPR045865">
    <property type="entry name" value="ACT-like_dom_sf"/>
</dbReference>
<accession>A0A5B7TQN3</accession>
<organism evidence="13 14">
    <name type="scientific">Aureibaculum algae</name>
    <dbReference type="NCBI Taxonomy" id="2584122"/>
    <lineage>
        <taxon>Bacteria</taxon>
        <taxon>Pseudomonadati</taxon>
        <taxon>Bacteroidota</taxon>
        <taxon>Flavobacteriia</taxon>
        <taxon>Flavobacteriales</taxon>
        <taxon>Flavobacteriaceae</taxon>
        <taxon>Aureibaculum</taxon>
    </lineage>
</organism>
<dbReference type="UniPathway" id="UPA00051">
    <property type="reaction ID" value="UER00462"/>
</dbReference>
<dbReference type="InterPro" id="IPR001341">
    <property type="entry name" value="Asp_kinase"/>
</dbReference>
<feature type="domain" description="Aspartate/glutamate/uridylate kinase" evidence="11">
    <location>
        <begin position="1"/>
        <end position="273"/>
    </location>
</feature>
<dbReference type="Gene3D" id="3.40.1160.10">
    <property type="entry name" value="Acetylglutamate kinase-like"/>
    <property type="match status" value="1"/>
</dbReference>
<dbReference type="PROSITE" id="PS00324">
    <property type="entry name" value="ASPARTOKINASE"/>
    <property type="match status" value="1"/>
</dbReference>
<feature type="domain" description="Aspartokinase ACT" evidence="12">
    <location>
        <begin position="375"/>
        <end position="431"/>
    </location>
</feature>
<evidence type="ECO:0000313" key="14">
    <source>
        <dbReference type="Proteomes" id="UP000306229"/>
    </source>
</evidence>
<dbReference type="SUPFAM" id="SSF55021">
    <property type="entry name" value="ACT-like"/>
    <property type="match status" value="2"/>
</dbReference>
<dbReference type="RefSeq" id="WP_138948182.1">
    <property type="nucleotide sequence ID" value="NZ_CP040749.1"/>
</dbReference>
<dbReference type="PANTHER" id="PTHR21499">
    <property type="entry name" value="ASPARTATE KINASE"/>
    <property type="match status" value="1"/>
</dbReference>
<comment type="similarity">
    <text evidence="2 9">Belongs to the aspartokinase family.</text>
</comment>
<feature type="binding site" evidence="8">
    <location>
        <begin position="5"/>
        <end position="8"/>
    </location>
    <ligand>
        <name>ATP</name>
        <dbReference type="ChEBI" id="CHEBI:30616"/>
    </ligand>
</feature>
<dbReference type="OrthoDB" id="9799110at2"/>
<feature type="binding site" evidence="8">
    <location>
        <position position="42"/>
    </location>
    <ligand>
        <name>substrate</name>
    </ligand>
</feature>
<dbReference type="GO" id="GO:0005524">
    <property type="term" value="F:ATP binding"/>
    <property type="evidence" value="ECO:0007669"/>
    <property type="project" value="UniProtKB-KW"/>
</dbReference>
<evidence type="ECO:0000256" key="6">
    <source>
        <dbReference type="ARBA" id="ARBA00022840"/>
    </source>
</evidence>
<dbReference type="GO" id="GO:0009090">
    <property type="term" value="P:homoserine biosynthetic process"/>
    <property type="evidence" value="ECO:0007669"/>
    <property type="project" value="TreeGrafter"/>
</dbReference>
<evidence type="ECO:0000256" key="8">
    <source>
        <dbReference type="PIRSR" id="PIRSR000726-1"/>
    </source>
</evidence>
<comment type="pathway">
    <text evidence="10">Amino-acid biosynthesis; L-threonine biosynthesis; L-threonine from L-aspartate: step 1/5.</text>
</comment>
<feature type="binding site" evidence="8">
    <location>
        <position position="118"/>
    </location>
    <ligand>
        <name>substrate</name>
    </ligand>
</feature>
<comment type="pathway">
    <text evidence="1 10">Amino-acid biosynthesis; L-lysine biosynthesis via DAP pathway; (S)-tetrahydrodipicolinate from L-aspartate: step 1/4.</text>
</comment>
<dbReference type="InterPro" id="IPR036393">
    <property type="entry name" value="AceGlu_kinase-like_sf"/>
</dbReference>
<dbReference type="Pfam" id="PF00696">
    <property type="entry name" value="AA_kinase"/>
    <property type="match status" value="1"/>
</dbReference>
<evidence type="ECO:0000256" key="5">
    <source>
        <dbReference type="ARBA" id="ARBA00022777"/>
    </source>
</evidence>
<dbReference type="InterPro" id="IPR005260">
    <property type="entry name" value="Asp_kin_monofn"/>
</dbReference>
<dbReference type="GO" id="GO:0005829">
    <property type="term" value="C:cytosol"/>
    <property type="evidence" value="ECO:0007669"/>
    <property type="project" value="TreeGrafter"/>
</dbReference>
<keyword evidence="6 8" id="KW-0067">ATP-binding</keyword>
<dbReference type="AlphaFoldDB" id="A0A5B7TQN3"/>
<dbReference type="InterPro" id="IPR054352">
    <property type="entry name" value="ACT_Aspartokinase"/>
</dbReference>
<evidence type="ECO:0000256" key="4">
    <source>
        <dbReference type="ARBA" id="ARBA00022741"/>
    </source>
</evidence>
<dbReference type="InterPro" id="IPR018042">
    <property type="entry name" value="Aspartate_kinase_CS"/>
</dbReference>
<dbReference type="Pfam" id="PF22468">
    <property type="entry name" value="ACT_9"/>
    <property type="match status" value="1"/>
</dbReference>
<dbReference type="UniPathway" id="UPA00034">
    <property type="reaction ID" value="UER00015"/>
</dbReference>
<dbReference type="CDD" id="cd04243">
    <property type="entry name" value="AAK_AK-HSDH-like"/>
    <property type="match status" value="1"/>
</dbReference>
<dbReference type="KEGG" id="fbe:FF125_01815"/>
<dbReference type="NCBIfam" id="TIGR00657">
    <property type="entry name" value="asp_kinases"/>
    <property type="match status" value="1"/>
</dbReference>
<proteinExistence type="inferred from homology"/>
<dbReference type="PIRSF" id="PIRSF000726">
    <property type="entry name" value="Asp_kin"/>
    <property type="match status" value="1"/>
</dbReference>
<dbReference type="Proteomes" id="UP000306229">
    <property type="component" value="Chromosome"/>
</dbReference>
<sequence>MIVFKFGGTSVGSAENIKKVAAIINDCNRDKIVVLSAVSGTTNSLVEINNCLANDKKEDALAIIDNLEISYNQLILELFNEENHHLDAQLFIKTKFEELRSLTNEATKNEKIFLAQGEIISTNLFQIYQKQLGNSTALISALDFMSIDTNEEPENEKIKTKLTAILANNKAQTIITQGFICLNPDNEVDNLKRGGSDYSASLIGAAINAEQIQIWTDIDGMHNNDPRYVENTFPIGEISFDEAAELAYFGAKILHPQSIIPAQKNNIPVLLKNTFNPEAKGTLIKNCHNSTGVRAIAAKDGIIAIKIKSYRMLMAYGFLNNVFAVFEKYHTPIDMITTSEIAVSLTIDNQKYLKEIVAELNTIGKVEYDTDMSIICLAGNFSHSGKGISAAVLNCLTDVAIRMISYGGSQYNISLLVEKNDKVRALNLLNEGLFVQQNKPQEA</sequence>
<evidence type="ECO:0000256" key="3">
    <source>
        <dbReference type="ARBA" id="ARBA00022679"/>
    </source>
</evidence>
<evidence type="ECO:0000256" key="2">
    <source>
        <dbReference type="ARBA" id="ARBA00010122"/>
    </source>
</evidence>
<feature type="binding site" evidence="8">
    <location>
        <position position="227"/>
    </location>
    <ligand>
        <name>ATP</name>
        <dbReference type="ChEBI" id="CHEBI:30616"/>
    </ligand>
</feature>
<dbReference type="SUPFAM" id="SSF53633">
    <property type="entry name" value="Carbamate kinase-like"/>
    <property type="match status" value="1"/>
</dbReference>
<keyword evidence="5 9" id="KW-0418">Kinase</keyword>
<feature type="binding site" evidence="8">
    <location>
        <begin position="216"/>
        <end position="217"/>
    </location>
    <ligand>
        <name>ATP</name>
        <dbReference type="ChEBI" id="CHEBI:30616"/>
    </ligand>
</feature>
<dbReference type="GO" id="GO:0004072">
    <property type="term" value="F:aspartate kinase activity"/>
    <property type="evidence" value="ECO:0007669"/>
    <property type="project" value="UniProtKB-EC"/>
</dbReference>
<dbReference type="GO" id="GO:0009089">
    <property type="term" value="P:lysine biosynthetic process via diaminopimelate"/>
    <property type="evidence" value="ECO:0007669"/>
    <property type="project" value="UniProtKB-UniPathway"/>
</dbReference>
<comment type="catalytic activity">
    <reaction evidence="7 9">
        <text>L-aspartate + ATP = 4-phospho-L-aspartate + ADP</text>
        <dbReference type="Rhea" id="RHEA:23776"/>
        <dbReference type="ChEBI" id="CHEBI:29991"/>
        <dbReference type="ChEBI" id="CHEBI:30616"/>
        <dbReference type="ChEBI" id="CHEBI:57535"/>
        <dbReference type="ChEBI" id="CHEBI:456216"/>
        <dbReference type="EC" id="2.7.2.4"/>
    </reaction>
</comment>
<keyword evidence="10" id="KW-0028">Amino-acid biosynthesis</keyword>
<dbReference type="GO" id="GO:0009088">
    <property type="term" value="P:threonine biosynthetic process"/>
    <property type="evidence" value="ECO:0007669"/>
    <property type="project" value="UniProtKB-UniPathway"/>
</dbReference>
<evidence type="ECO:0000259" key="12">
    <source>
        <dbReference type="Pfam" id="PF22468"/>
    </source>
</evidence>